<dbReference type="GeneID" id="82880651"/>
<name>A0A1L7CMU9_CORFL</name>
<organism evidence="1 3">
    <name type="scientific">Corynebacterium flavescens</name>
    <dbReference type="NCBI Taxonomy" id="28028"/>
    <lineage>
        <taxon>Bacteria</taxon>
        <taxon>Bacillati</taxon>
        <taxon>Actinomycetota</taxon>
        <taxon>Actinomycetes</taxon>
        <taxon>Mycobacteriales</taxon>
        <taxon>Corynebacteriaceae</taxon>
        <taxon>Corynebacterium</taxon>
    </lineage>
</organism>
<protein>
    <submittedName>
        <fullName evidence="1">Uncharacterized protein</fullName>
    </submittedName>
</protein>
<dbReference type="KEGG" id="cfc:CFLV_07970"/>
<evidence type="ECO:0000313" key="4">
    <source>
        <dbReference type="Proteomes" id="UP000315353"/>
    </source>
</evidence>
<sequence>MPTIQFDVLVPDAQADRVSEIFSAATSELVSKGSLHSADVTRVNVDAFPTGLEEQLRQTYRDEHEERDLDGAHVYRYDIAVDGVTGSVNQLAMVLSRLLTPHAVLPKDHVLLEDEVAHERPAIFPWSINIKPE</sequence>
<evidence type="ECO:0000313" key="1">
    <source>
        <dbReference type="EMBL" id="APT87135.1"/>
    </source>
</evidence>
<dbReference type="AlphaFoldDB" id="A0A1L7CMU9"/>
<dbReference type="RefSeq" id="WP_075730071.1">
    <property type="nucleotide sequence ID" value="NZ_BJNB01000009.1"/>
</dbReference>
<dbReference type="EMBL" id="BJNB01000009">
    <property type="protein sequence ID" value="GEB97361.1"/>
    <property type="molecule type" value="Genomic_DNA"/>
</dbReference>
<dbReference type="STRING" id="28028.CFLV_07970"/>
<evidence type="ECO:0000313" key="2">
    <source>
        <dbReference type="EMBL" id="GEB97361.1"/>
    </source>
</evidence>
<reference evidence="1 3" key="1">
    <citation type="submission" date="2014-08" db="EMBL/GenBank/DDBJ databases">
        <title>Complete genome sequence of Corynebacterium flavescens OJ8(T)(=DSM 20296(T)), isolated from cheese.</title>
        <authorList>
            <person name="Ruckert C."/>
            <person name="Albersmeier A."/>
            <person name="Winkler A."/>
            <person name="Kalinowski J."/>
        </authorList>
    </citation>
    <scope>NUCLEOTIDE SEQUENCE [LARGE SCALE GENOMIC DNA]</scope>
    <source>
        <strain evidence="1 3">OJ8</strain>
    </source>
</reference>
<gene>
    <name evidence="2" type="ORF">CFL01nite_08560</name>
    <name evidence="1" type="ORF">CFLV_07970</name>
</gene>
<keyword evidence="3" id="KW-1185">Reference proteome</keyword>
<reference evidence="2 4" key="2">
    <citation type="submission" date="2019-06" db="EMBL/GenBank/DDBJ databases">
        <title>Whole genome shotgun sequence of Corynebacterium flavescens NBRC 14136.</title>
        <authorList>
            <person name="Hosoyama A."/>
            <person name="Uohara A."/>
            <person name="Ohji S."/>
            <person name="Ichikawa N."/>
        </authorList>
    </citation>
    <scope>NUCLEOTIDE SEQUENCE [LARGE SCALE GENOMIC DNA]</scope>
    <source>
        <strain evidence="2 4">NBRC 14136</strain>
    </source>
</reference>
<proteinExistence type="predicted"/>
<dbReference type="Proteomes" id="UP000185479">
    <property type="component" value="Chromosome"/>
</dbReference>
<dbReference type="EMBL" id="CP009246">
    <property type="protein sequence ID" value="APT87135.1"/>
    <property type="molecule type" value="Genomic_DNA"/>
</dbReference>
<dbReference type="Proteomes" id="UP000315353">
    <property type="component" value="Unassembled WGS sequence"/>
</dbReference>
<dbReference type="OrthoDB" id="4773472at2"/>
<evidence type="ECO:0000313" key="3">
    <source>
        <dbReference type="Proteomes" id="UP000185479"/>
    </source>
</evidence>
<accession>A0A1L7CMU9</accession>